<gene>
    <name evidence="2" type="ORF">SE18_20175</name>
</gene>
<dbReference type="OrthoDB" id="9785431at2"/>
<feature type="transmembrane region" description="Helical" evidence="1">
    <location>
        <begin position="70"/>
        <end position="91"/>
    </location>
</feature>
<evidence type="ECO:0000313" key="2">
    <source>
        <dbReference type="EMBL" id="KPL81921.1"/>
    </source>
</evidence>
<keyword evidence="1" id="KW-1133">Transmembrane helix</keyword>
<name>A0A0P6Y9H0_9CHLR</name>
<reference evidence="2 3" key="1">
    <citation type="submission" date="2015-07" db="EMBL/GenBank/DDBJ databases">
        <title>Whole genome sequence of Herpetosiphon geysericola DSM 7119.</title>
        <authorList>
            <person name="Hemp J."/>
            <person name="Ward L.M."/>
            <person name="Pace L.A."/>
            <person name="Fischer W.W."/>
        </authorList>
    </citation>
    <scope>NUCLEOTIDE SEQUENCE [LARGE SCALE GENOMIC DNA]</scope>
    <source>
        <strain evidence="2 3">DSM 7119</strain>
    </source>
</reference>
<feature type="transmembrane region" description="Helical" evidence="1">
    <location>
        <begin position="6"/>
        <end position="23"/>
    </location>
</feature>
<dbReference type="InterPro" id="IPR026898">
    <property type="entry name" value="PrsW"/>
</dbReference>
<dbReference type="Proteomes" id="UP000050277">
    <property type="component" value="Unassembled WGS sequence"/>
</dbReference>
<sequence length="313" mass="36151">MWLAIILTVLPTLLYVTFLWWLDRYEKEPWPLLLAVFVWGAVPAVALALLAELPNTASTLGFDRGSQPVWYAPLVEEPLKALALFGIYMFFRYEFDGVLDGIIYGALIGFGFAMTENAIYFASRGGSITSLLWLRVVLFGFNHAFYTSIIGVALGMIRYERRRWVVIVMQPLSLVLAVVFHALHNMTISYRFPGVLIAWLISSGGVLIVVLVAVIAWRKERYWIDLELIEEIHCGFIDQATYQTVRSSRRRVQSQWHALFRGGWRALQIVRTRHHLLTELAFLKYQLRIGDVHCRPADLYPLRRRILEVQEDY</sequence>
<dbReference type="PANTHER" id="PTHR36844">
    <property type="entry name" value="PROTEASE PRSW"/>
    <property type="match status" value="1"/>
</dbReference>
<dbReference type="RefSeq" id="WP_054536269.1">
    <property type="nucleotide sequence ID" value="NZ_LGKP01000032.1"/>
</dbReference>
<dbReference type="PANTHER" id="PTHR36844:SF1">
    <property type="entry name" value="PROTEASE PRSW"/>
    <property type="match status" value="1"/>
</dbReference>
<feature type="transmembrane region" description="Helical" evidence="1">
    <location>
        <begin position="30"/>
        <end position="50"/>
    </location>
</feature>
<keyword evidence="3" id="KW-1185">Reference proteome</keyword>
<protein>
    <recommendedName>
        <fullName evidence="4">PrsW family intramembrane metalloprotease</fullName>
    </recommendedName>
</protein>
<feature type="transmembrane region" description="Helical" evidence="1">
    <location>
        <begin position="132"/>
        <end position="157"/>
    </location>
</feature>
<accession>A0A0P6Y9H0</accession>
<keyword evidence="1" id="KW-0472">Membrane</keyword>
<feature type="transmembrane region" description="Helical" evidence="1">
    <location>
        <begin position="196"/>
        <end position="217"/>
    </location>
</feature>
<evidence type="ECO:0000256" key="1">
    <source>
        <dbReference type="SAM" id="Phobius"/>
    </source>
</evidence>
<proteinExistence type="predicted"/>
<feature type="transmembrane region" description="Helical" evidence="1">
    <location>
        <begin position="164"/>
        <end position="184"/>
    </location>
</feature>
<keyword evidence="1" id="KW-0812">Transmembrane</keyword>
<evidence type="ECO:0000313" key="3">
    <source>
        <dbReference type="Proteomes" id="UP000050277"/>
    </source>
</evidence>
<feature type="transmembrane region" description="Helical" evidence="1">
    <location>
        <begin position="98"/>
        <end position="120"/>
    </location>
</feature>
<organism evidence="2 3">
    <name type="scientific">Herpetosiphon geysericola</name>
    <dbReference type="NCBI Taxonomy" id="70996"/>
    <lineage>
        <taxon>Bacteria</taxon>
        <taxon>Bacillati</taxon>
        <taxon>Chloroflexota</taxon>
        <taxon>Chloroflexia</taxon>
        <taxon>Herpetosiphonales</taxon>
        <taxon>Herpetosiphonaceae</taxon>
        <taxon>Herpetosiphon</taxon>
    </lineage>
</organism>
<dbReference type="GO" id="GO:0008233">
    <property type="term" value="F:peptidase activity"/>
    <property type="evidence" value="ECO:0007669"/>
    <property type="project" value="InterPro"/>
</dbReference>
<dbReference type="AlphaFoldDB" id="A0A0P6Y9H0"/>
<evidence type="ECO:0008006" key="4">
    <source>
        <dbReference type="Google" id="ProtNLM"/>
    </source>
</evidence>
<dbReference type="Pfam" id="PF13367">
    <property type="entry name" value="PrsW-protease"/>
    <property type="match status" value="1"/>
</dbReference>
<dbReference type="EMBL" id="LGKP01000032">
    <property type="protein sequence ID" value="KPL81921.1"/>
    <property type="molecule type" value="Genomic_DNA"/>
</dbReference>
<comment type="caution">
    <text evidence="2">The sequence shown here is derived from an EMBL/GenBank/DDBJ whole genome shotgun (WGS) entry which is preliminary data.</text>
</comment>